<accession>A0AAW1JNU6</accession>
<evidence type="ECO:0000313" key="2">
    <source>
        <dbReference type="EMBL" id="KAK9706092.1"/>
    </source>
</evidence>
<keyword evidence="3" id="KW-1185">Reference proteome</keyword>
<dbReference type="EMBL" id="JBDFQZ010000007">
    <property type="protein sequence ID" value="KAK9706092.1"/>
    <property type="molecule type" value="Genomic_DNA"/>
</dbReference>
<sequence>MTLQKQRRRKKKSFQQIFKEKYESGDFTVGLLEESSGKSFEYYVQYSNNTLPASENEDTPTCYMFGAFSSQEVIFPPEDFEQYKLKHSWKVKNPNIKNLDGSTKQISAAETTSNWQPYNARA</sequence>
<comment type="caution">
    <text evidence="2">The sequence shown here is derived from an EMBL/GenBank/DDBJ whole genome shotgun (WGS) entry which is preliminary data.</text>
</comment>
<dbReference type="Proteomes" id="UP001443914">
    <property type="component" value="Unassembled WGS sequence"/>
</dbReference>
<protein>
    <submittedName>
        <fullName evidence="2">Uncharacterized protein</fullName>
    </submittedName>
</protein>
<name>A0AAW1JNU6_SAPOF</name>
<evidence type="ECO:0000256" key="1">
    <source>
        <dbReference type="SAM" id="MobiDB-lite"/>
    </source>
</evidence>
<evidence type="ECO:0000313" key="3">
    <source>
        <dbReference type="Proteomes" id="UP001443914"/>
    </source>
</evidence>
<gene>
    <name evidence="2" type="ORF">RND81_07G103700</name>
</gene>
<reference evidence="2" key="1">
    <citation type="submission" date="2024-03" db="EMBL/GenBank/DDBJ databases">
        <title>WGS assembly of Saponaria officinalis var. Norfolk2.</title>
        <authorList>
            <person name="Jenkins J."/>
            <person name="Shu S."/>
            <person name="Grimwood J."/>
            <person name="Barry K."/>
            <person name="Goodstein D."/>
            <person name="Schmutz J."/>
            <person name="Leebens-Mack J."/>
            <person name="Osbourn A."/>
        </authorList>
    </citation>
    <scope>NUCLEOTIDE SEQUENCE [LARGE SCALE GENOMIC DNA]</scope>
    <source>
        <strain evidence="2">JIC</strain>
    </source>
</reference>
<dbReference type="AlphaFoldDB" id="A0AAW1JNU6"/>
<dbReference type="PANTHER" id="PTHR48435:SF1">
    <property type="entry name" value="POLYPROTEIN"/>
    <property type="match status" value="1"/>
</dbReference>
<organism evidence="2 3">
    <name type="scientific">Saponaria officinalis</name>
    <name type="common">Common soapwort</name>
    <name type="synonym">Lychnis saponaria</name>
    <dbReference type="NCBI Taxonomy" id="3572"/>
    <lineage>
        <taxon>Eukaryota</taxon>
        <taxon>Viridiplantae</taxon>
        <taxon>Streptophyta</taxon>
        <taxon>Embryophyta</taxon>
        <taxon>Tracheophyta</taxon>
        <taxon>Spermatophyta</taxon>
        <taxon>Magnoliopsida</taxon>
        <taxon>eudicotyledons</taxon>
        <taxon>Gunneridae</taxon>
        <taxon>Pentapetalae</taxon>
        <taxon>Caryophyllales</taxon>
        <taxon>Caryophyllaceae</taxon>
        <taxon>Caryophylleae</taxon>
        <taxon>Saponaria</taxon>
    </lineage>
</organism>
<proteinExistence type="predicted"/>
<dbReference type="InterPro" id="IPR053098">
    <property type="entry name" value="Petuviruses_polyprotein"/>
</dbReference>
<dbReference type="PANTHER" id="PTHR48435">
    <property type="entry name" value="POLYPROTEIN"/>
    <property type="match status" value="1"/>
</dbReference>
<feature type="region of interest" description="Disordered" evidence="1">
    <location>
        <begin position="100"/>
        <end position="122"/>
    </location>
</feature>